<protein>
    <submittedName>
        <fullName evidence="1">Type VI secretion system-associated protein TagF</fullName>
    </submittedName>
</protein>
<name>A0A4Q9H2V5_9BURK</name>
<dbReference type="Proteomes" id="UP000292120">
    <property type="component" value="Unassembled WGS sequence"/>
</dbReference>
<dbReference type="OrthoDB" id="9801841at2"/>
<proteinExistence type="predicted"/>
<reference evidence="1 2" key="1">
    <citation type="submission" date="2019-02" db="EMBL/GenBank/DDBJ databases">
        <title>Aquabacterium sp. strain KMB7.</title>
        <authorList>
            <person name="Chen W.-M."/>
        </authorList>
    </citation>
    <scope>NUCLEOTIDE SEQUENCE [LARGE SCALE GENOMIC DNA]</scope>
    <source>
        <strain evidence="1 2">KMB7</strain>
    </source>
</reference>
<dbReference type="InterPro" id="IPR038225">
    <property type="entry name" value="TagF_sf"/>
</dbReference>
<dbReference type="NCBIfam" id="TIGR03373">
    <property type="entry name" value="VI_minor_4"/>
    <property type="match status" value="1"/>
</dbReference>
<dbReference type="EMBL" id="SIXI01000002">
    <property type="protein sequence ID" value="TBO32951.1"/>
    <property type="molecule type" value="Genomic_DNA"/>
</dbReference>
<dbReference type="Gene3D" id="3.40.1730.10">
    <property type="entry name" value="pa0076 domain"/>
    <property type="match status" value="1"/>
</dbReference>
<dbReference type="AlphaFoldDB" id="A0A4Q9H2V5"/>
<organism evidence="1 2">
    <name type="scientific">Aquabacterium lacunae</name>
    <dbReference type="NCBI Taxonomy" id="2528630"/>
    <lineage>
        <taxon>Bacteria</taxon>
        <taxon>Pseudomonadati</taxon>
        <taxon>Pseudomonadota</taxon>
        <taxon>Betaproteobacteria</taxon>
        <taxon>Burkholderiales</taxon>
        <taxon>Aquabacterium</taxon>
    </lineage>
</organism>
<keyword evidence="2" id="KW-1185">Reference proteome</keyword>
<dbReference type="Pfam" id="PF09867">
    <property type="entry name" value="TagF_N"/>
    <property type="match status" value="1"/>
</dbReference>
<gene>
    <name evidence="1" type="primary">tagF</name>
    <name evidence="1" type="ORF">EYS42_07265</name>
</gene>
<accession>A0A4Q9H2V5</accession>
<dbReference type="RefSeq" id="WP_130967209.1">
    <property type="nucleotide sequence ID" value="NZ_SIXI01000002.1"/>
</dbReference>
<comment type="caution">
    <text evidence="1">The sequence shown here is derived from an EMBL/GenBank/DDBJ whole genome shotgun (WGS) entry which is preliminary data.</text>
</comment>
<dbReference type="InterPro" id="IPR017748">
    <property type="entry name" value="TagF"/>
</dbReference>
<evidence type="ECO:0000313" key="2">
    <source>
        <dbReference type="Proteomes" id="UP000292120"/>
    </source>
</evidence>
<sequence length="359" mass="39611">MKRVGLLNWGSRRSTQTTAAPLPVELTDRLWFGKVPSRGDFVRSDGQRAVQQRLDDWMTRAMERLSADPRWKITYDAAPPIDIAILGTQGHAGVLLNWQASQDASGRRFPFMLCSVLQSPSPATTLEVCGVLMADEWLFLARMAARATRRSSQWAVDAAAPDDPVQELAPLMQLEAPQRLPVDEALSRQSEFLSRHTVASLQQMLQAAGHALDLRQSLLALGLLLQPVISQGAHRLGRMLRLPLCRDPALRPEVVGFWMSLCAGFLTRGAAELALCLPQGGQEPPELWLGFQGAHPGSLLTVLDPGTHADQAVSLTDAEWVEDNVNTDWGLRKLSTYLQDPNLPLQQCLETFQEVFLGV</sequence>
<evidence type="ECO:0000313" key="1">
    <source>
        <dbReference type="EMBL" id="TBO32951.1"/>
    </source>
</evidence>